<dbReference type="SUPFAM" id="SSF101874">
    <property type="entry name" value="YceI-like"/>
    <property type="match status" value="1"/>
</dbReference>
<feature type="chain" id="PRO_5023827262" evidence="1">
    <location>
        <begin position="20"/>
        <end position="187"/>
    </location>
</feature>
<dbReference type="KEGG" id="nzl:D0T92_08460"/>
<evidence type="ECO:0000259" key="2">
    <source>
        <dbReference type="SMART" id="SM00867"/>
    </source>
</evidence>
<name>A0A5J6Q0U5_9NEIS</name>
<protein>
    <submittedName>
        <fullName evidence="3">Polyisoprenoid-binding protein</fullName>
    </submittedName>
</protein>
<organism evidence="3 4">
    <name type="scientific">Neisseria zalophi</name>
    <dbReference type="NCBI Taxonomy" id="640030"/>
    <lineage>
        <taxon>Bacteria</taxon>
        <taxon>Pseudomonadati</taxon>
        <taxon>Pseudomonadota</taxon>
        <taxon>Betaproteobacteria</taxon>
        <taxon>Neisseriales</taxon>
        <taxon>Neisseriaceae</taxon>
        <taxon>Neisseria</taxon>
    </lineage>
</organism>
<evidence type="ECO:0000313" key="3">
    <source>
        <dbReference type="EMBL" id="QEY26560.1"/>
    </source>
</evidence>
<evidence type="ECO:0000313" key="4">
    <source>
        <dbReference type="Proteomes" id="UP000325713"/>
    </source>
</evidence>
<keyword evidence="1" id="KW-0732">Signal</keyword>
<evidence type="ECO:0000256" key="1">
    <source>
        <dbReference type="SAM" id="SignalP"/>
    </source>
</evidence>
<dbReference type="EMBL" id="CP031700">
    <property type="protein sequence ID" value="QEY26560.1"/>
    <property type="molecule type" value="Genomic_DNA"/>
</dbReference>
<dbReference type="AlphaFoldDB" id="A0A5J6Q0U5"/>
<dbReference type="Gene3D" id="2.40.128.110">
    <property type="entry name" value="Lipid/polyisoprenoid-binding, YceI-like"/>
    <property type="match status" value="1"/>
</dbReference>
<dbReference type="PANTHER" id="PTHR34406:SF2">
    <property type="entry name" value="PERIPLASMIC PROTEIN"/>
    <property type="match status" value="1"/>
</dbReference>
<feature type="domain" description="Lipid/polyisoprenoid-binding YceI-like" evidence="2">
    <location>
        <begin position="21"/>
        <end position="185"/>
    </location>
</feature>
<proteinExistence type="predicted"/>
<gene>
    <name evidence="3" type="ORF">D0T92_08460</name>
</gene>
<dbReference type="PANTHER" id="PTHR34406">
    <property type="entry name" value="PROTEIN YCEI"/>
    <property type="match status" value="1"/>
</dbReference>
<dbReference type="SMART" id="SM00867">
    <property type="entry name" value="YceI"/>
    <property type="match status" value="1"/>
</dbReference>
<dbReference type="InterPro" id="IPR007372">
    <property type="entry name" value="Lipid/polyisoprenoid-bd_YceI"/>
</dbReference>
<accession>A0A5J6Q0U5</accession>
<dbReference type="Pfam" id="PF04264">
    <property type="entry name" value="YceI"/>
    <property type="match status" value="1"/>
</dbReference>
<dbReference type="InterPro" id="IPR036761">
    <property type="entry name" value="TTHA0802/YceI-like_sf"/>
</dbReference>
<feature type="signal peptide" evidence="1">
    <location>
        <begin position="1"/>
        <end position="19"/>
    </location>
</feature>
<sequence length="187" mass="20689">MKKILSVLIVSVLSSTALAATYQIDPDHTNARFSIDHFKTSTNVGGFYGLTGQLEFDQNKHTGSIDISIPANSIHTGSPQLTRHLQGADFFNTAQHPQIRFVSRKFNFKGDKLASVDGNLTMRGQTHPVRLTAQKFNCYDNPILKTLTCGGDFTTNIDRTLWGMDYLVDIGITKTVLLTIQVEAGRK</sequence>
<dbReference type="OrthoDB" id="9811006at2"/>
<reference evidence="3 4" key="1">
    <citation type="submission" date="2018-08" db="EMBL/GenBank/DDBJ databases">
        <title>Neisseria zalophi ATCC BAA-2455 complete genome.</title>
        <authorList>
            <person name="Veseli I.A."/>
            <person name="Buttler R."/>
            <person name="Mascarenhas dos Santos A.C."/>
            <person name="Pombert J.-F."/>
        </authorList>
    </citation>
    <scope>NUCLEOTIDE SEQUENCE [LARGE SCALE GENOMIC DNA]</scope>
    <source>
        <strain evidence="3 4">ATCC BAA-2455</strain>
    </source>
</reference>
<dbReference type="RefSeq" id="WP_151051942.1">
    <property type="nucleotide sequence ID" value="NZ_CP031700.1"/>
</dbReference>
<keyword evidence="4" id="KW-1185">Reference proteome</keyword>
<dbReference type="Proteomes" id="UP000325713">
    <property type="component" value="Chromosome"/>
</dbReference>